<keyword evidence="6" id="KW-0808">Transferase</keyword>
<name>A0A0B7FZF1_THACB</name>
<dbReference type="EMBL" id="LN679105">
    <property type="protein sequence ID" value="CEL61623.1"/>
    <property type="molecule type" value="Genomic_DNA"/>
</dbReference>
<dbReference type="Gene3D" id="3.40.50.2300">
    <property type="match status" value="1"/>
</dbReference>
<dbReference type="OrthoDB" id="60033at2759"/>
<evidence type="ECO:0000313" key="7">
    <source>
        <dbReference type="Proteomes" id="UP000059188"/>
    </source>
</evidence>
<evidence type="ECO:0000256" key="4">
    <source>
        <dbReference type="SAM" id="MobiDB-lite"/>
    </source>
</evidence>
<evidence type="ECO:0000256" key="1">
    <source>
        <dbReference type="ARBA" id="ARBA00022553"/>
    </source>
</evidence>
<evidence type="ECO:0000256" key="2">
    <source>
        <dbReference type="ARBA" id="ARBA00023012"/>
    </source>
</evidence>
<dbReference type="GO" id="GO:0016301">
    <property type="term" value="F:kinase activity"/>
    <property type="evidence" value="ECO:0007669"/>
    <property type="project" value="UniProtKB-KW"/>
</dbReference>
<keyword evidence="1 3" id="KW-0597">Phosphoprotein</keyword>
<evidence type="ECO:0000313" key="6">
    <source>
        <dbReference type="EMBL" id="CEL61623.1"/>
    </source>
</evidence>
<dbReference type="PROSITE" id="PS50110">
    <property type="entry name" value="RESPONSE_REGULATORY"/>
    <property type="match status" value="1"/>
</dbReference>
<gene>
    <name evidence="6" type="ORF">RSOLAG1IB_04373</name>
</gene>
<keyword evidence="2" id="KW-0902">Two-component regulatory system</keyword>
<keyword evidence="6" id="KW-0418">Kinase</keyword>
<dbReference type="Pfam" id="PF00072">
    <property type="entry name" value="Response_reg"/>
    <property type="match status" value="1"/>
</dbReference>
<reference evidence="6 7" key="1">
    <citation type="submission" date="2014-11" db="EMBL/GenBank/DDBJ databases">
        <authorList>
            <person name="Wibberg Daniel"/>
        </authorList>
    </citation>
    <scope>NUCLEOTIDE SEQUENCE [LARGE SCALE GENOMIC DNA]</scope>
    <source>
        <strain evidence="6">Rhizoctonia solani AG1-IB 7/3/14</strain>
    </source>
</reference>
<proteinExistence type="predicted"/>
<dbReference type="AlphaFoldDB" id="A0A0B7FZF1"/>
<evidence type="ECO:0000259" key="5">
    <source>
        <dbReference type="PROSITE" id="PS50110"/>
    </source>
</evidence>
<accession>A0A0B7FZF1</accession>
<dbReference type="Proteomes" id="UP000059188">
    <property type="component" value="Unassembled WGS sequence"/>
</dbReference>
<feature type="compositionally biased region" description="Low complexity" evidence="4">
    <location>
        <begin position="46"/>
        <end position="60"/>
    </location>
</feature>
<sequence>MGGRIEVVSKLGEGAMFRFFIKAAAAAGHIPRPPRPIGLRRKRSTSVHSKGSAVSRSSARSGHRPLPETPNLQNNRPLHVLITEDNKINQTVLARQMKRAGFTYALASNGLEAIQAIDRVDSRMEVMNDTSTRRFDVVLMDLEMPVLDGFAATREIRRRESAGDLTTRSFIIALTGNARREQVQSARDAGVDDVMIKVRKLRTGSAGSAFADEQYP</sequence>
<dbReference type="SUPFAM" id="SSF52172">
    <property type="entry name" value="CheY-like"/>
    <property type="match status" value="1"/>
</dbReference>
<feature type="domain" description="Response regulatory" evidence="5">
    <location>
        <begin position="79"/>
        <end position="212"/>
    </location>
</feature>
<dbReference type="STRING" id="1108050.A0A0B7FZF1"/>
<dbReference type="GO" id="GO:0000160">
    <property type="term" value="P:phosphorelay signal transduction system"/>
    <property type="evidence" value="ECO:0007669"/>
    <property type="project" value="UniProtKB-KW"/>
</dbReference>
<evidence type="ECO:0000256" key="3">
    <source>
        <dbReference type="PROSITE-ProRule" id="PRU00169"/>
    </source>
</evidence>
<dbReference type="CDD" id="cd17546">
    <property type="entry name" value="REC_hyHK_CKI1_RcsC-like"/>
    <property type="match status" value="1"/>
</dbReference>
<keyword evidence="7" id="KW-1185">Reference proteome</keyword>
<dbReference type="InterPro" id="IPR011006">
    <property type="entry name" value="CheY-like_superfamily"/>
</dbReference>
<dbReference type="PANTHER" id="PTHR45339:SF1">
    <property type="entry name" value="HYBRID SIGNAL TRANSDUCTION HISTIDINE KINASE J"/>
    <property type="match status" value="1"/>
</dbReference>
<dbReference type="PANTHER" id="PTHR45339">
    <property type="entry name" value="HYBRID SIGNAL TRANSDUCTION HISTIDINE KINASE J"/>
    <property type="match status" value="1"/>
</dbReference>
<dbReference type="InterPro" id="IPR001789">
    <property type="entry name" value="Sig_transdc_resp-reg_receiver"/>
</dbReference>
<feature type="modified residue" description="4-aspartylphosphate" evidence="3">
    <location>
        <position position="141"/>
    </location>
</feature>
<protein>
    <submittedName>
        <fullName evidence="6">Hybrid signal transduction histidine kinase A</fullName>
    </submittedName>
</protein>
<organism evidence="6 7">
    <name type="scientific">Thanatephorus cucumeris (strain AG1-IB / isolate 7/3/14)</name>
    <name type="common">Lettuce bottom rot fungus</name>
    <name type="synonym">Rhizoctonia solani</name>
    <dbReference type="NCBI Taxonomy" id="1108050"/>
    <lineage>
        <taxon>Eukaryota</taxon>
        <taxon>Fungi</taxon>
        <taxon>Dikarya</taxon>
        <taxon>Basidiomycota</taxon>
        <taxon>Agaricomycotina</taxon>
        <taxon>Agaricomycetes</taxon>
        <taxon>Cantharellales</taxon>
        <taxon>Ceratobasidiaceae</taxon>
        <taxon>Rhizoctonia</taxon>
        <taxon>Rhizoctonia solani AG-1</taxon>
    </lineage>
</organism>
<feature type="region of interest" description="Disordered" evidence="4">
    <location>
        <begin position="31"/>
        <end position="74"/>
    </location>
</feature>
<dbReference type="SMART" id="SM00448">
    <property type="entry name" value="REC"/>
    <property type="match status" value="1"/>
</dbReference>